<sequence>MNFLNWRTDKQLLEIINNESLDYDIRIKAQEERMRRRWPSCKIPGCKTFAQHTWATIPVCQHCKETLTTEQLDYYAEKLLPEDRTLIYSIAPYMPWRHQDLVVNP</sequence>
<keyword evidence="3" id="KW-1185">Reference proteome</keyword>
<reference evidence="2 3" key="2">
    <citation type="submission" date="2014-10" db="EMBL/GenBank/DDBJ databases">
        <title>Comparative genomics of the Paenibacillus odorifer group.</title>
        <authorList>
            <person name="Tsai Y.-C."/>
            <person name="Martin N."/>
            <person name="Korlach J."/>
            <person name="Wiedmann M."/>
        </authorList>
    </citation>
    <scope>NUCLEOTIDE SEQUENCE [LARGE SCALE GENOMIC DNA]</scope>
    <source>
        <strain evidence="2 3">DSM 18334</strain>
    </source>
</reference>
<organism evidence="2 3">
    <name type="scientific">Paenibacillus wynnii</name>
    <dbReference type="NCBI Taxonomy" id="268407"/>
    <lineage>
        <taxon>Bacteria</taxon>
        <taxon>Bacillati</taxon>
        <taxon>Bacillota</taxon>
        <taxon>Bacilli</taxon>
        <taxon>Bacillales</taxon>
        <taxon>Paenibacillaceae</taxon>
        <taxon>Paenibacillus</taxon>
    </lineage>
</organism>
<accession>A0A098MDF0</accession>
<proteinExistence type="predicted"/>
<dbReference type="AlphaFoldDB" id="A0A098MDF0"/>
<dbReference type="EMBL" id="JQCR01000002">
    <property type="protein sequence ID" value="KGE20589.1"/>
    <property type="molecule type" value="Genomic_DNA"/>
</dbReference>
<dbReference type="Proteomes" id="UP000029734">
    <property type="component" value="Unassembled WGS sequence"/>
</dbReference>
<dbReference type="STRING" id="268407.PWYN_03140"/>
<evidence type="ECO:0000313" key="1">
    <source>
        <dbReference type="EMBL" id="KGE18476.1"/>
    </source>
</evidence>
<dbReference type="OrthoDB" id="2661811at2"/>
<dbReference type="RefSeq" id="WP_036648384.1">
    <property type="nucleotide sequence ID" value="NZ_JQCR01000002.1"/>
</dbReference>
<evidence type="ECO:0000313" key="2">
    <source>
        <dbReference type="EMBL" id="KGE20589.1"/>
    </source>
</evidence>
<protein>
    <submittedName>
        <fullName evidence="2">Uncharacterized protein</fullName>
    </submittedName>
</protein>
<evidence type="ECO:0000313" key="3">
    <source>
        <dbReference type="Proteomes" id="UP000029734"/>
    </source>
</evidence>
<name>A0A098MDF0_9BACL</name>
<gene>
    <name evidence="1" type="ORF">PWYN_03140</name>
    <name evidence="2" type="ORF">PWYN_15480</name>
</gene>
<comment type="caution">
    <text evidence="2">The sequence shown here is derived from an EMBL/GenBank/DDBJ whole genome shotgun (WGS) entry which is preliminary data.</text>
</comment>
<reference evidence="2 3" key="1">
    <citation type="submission" date="2014-08" db="EMBL/GenBank/DDBJ databases">
        <authorList>
            <person name="den Bakker H.C."/>
        </authorList>
    </citation>
    <scope>NUCLEOTIDE SEQUENCE [LARGE SCALE GENOMIC DNA]</scope>
    <source>
        <strain evidence="2 3">DSM 18334</strain>
    </source>
</reference>
<dbReference type="EMBL" id="JQCR01000002">
    <property type="protein sequence ID" value="KGE18476.1"/>
    <property type="molecule type" value="Genomic_DNA"/>
</dbReference>